<protein>
    <submittedName>
        <fullName evidence="1">Uncharacterized protein</fullName>
    </submittedName>
</protein>
<dbReference type="Gene3D" id="1.20.1270.110">
    <property type="entry name" value="Uncharacterised protein family UPF0058"/>
    <property type="match status" value="1"/>
</dbReference>
<name>A0A644TAQ6_9ZZZZ</name>
<accession>A0A644TAQ6</accession>
<gene>
    <name evidence="1" type="ORF">SDC9_08591</name>
</gene>
<dbReference type="SUPFAM" id="SSF140371">
    <property type="entry name" value="Vng1086c-like"/>
    <property type="match status" value="1"/>
</dbReference>
<dbReference type="PANTHER" id="PTHR42203:SF2">
    <property type="entry name" value="UPF0058 PROTEIN MJ1205"/>
    <property type="match status" value="1"/>
</dbReference>
<comment type="caution">
    <text evidence="1">The sequence shown here is derived from an EMBL/GenBank/DDBJ whole genome shotgun (WGS) entry which is preliminary data.</text>
</comment>
<organism evidence="1">
    <name type="scientific">bioreactor metagenome</name>
    <dbReference type="NCBI Taxonomy" id="1076179"/>
    <lineage>
        <taxon>unclassified sequences</taxon>
        <taxon>metagenomes</taxon>
        <taxon>ecological metagenomes</taxon>
    </lineage>
</organism>
<reference evidence="1" key="1">
    <citation type="submission" date="2019-08" db="EMBL/GenBank/DDBJ databases">
        <authorList>
            <person name="Kucharzyk K."/>
            <person name="Murdoch R.W."/>
            <person name="Higgins S."/>
            <person name="Loffler F."/>
        </authorList>
    </citation>
    <scope>NUCLEOTIDE SEQUENCE</scope>
</reference>
<dbReference type="Pfam" id="PF01893">
    <property type="entry name" value="UPF0058"/>
    <property type="match status" value="1"/>
</dbReference>
<proteinExistence type="predicted"/>
<dbReference type="InterPro" id="IPR002753">
    <property type="entry name" value="UPF0058"/>
</dbReference>
<dbReference type="InterPro" id="IPR036519">
    <property type="entry name" value="UPF0058_sf"/>
</dbReference>
<evidence type="ECO:0000313" key="1">
    <source>
        <dbReference type="EMBL" id="MPL62971.1"/>
    </source>
</evidence>
<dbReference type="AlphaFoldDB" id="A0A644TAQ6"/>
<dbReference type="EMBL" id="VSSQ01000019">
    <property type="protein sequence ID" value="MPL62971.1"/>
    <property type="molecule type" value="Genomic_DNA"/>
</dbReference>
<sequence>MYKDEMIQMHQFLVYVLKFLETESEIPNSCSEYIALNISPHHIHRTKAEHKHAIFVLSNTISEIILKEDNDSVPTNVSNALSELVKRSRKELKVESAPVPVESK</sequence>
<dbReference type="PANTHER" id="PTHR42203">
    <property type="entry name" value="UPF0058 PROTEIN MJ1205"/>
    <property type="match status" value="1"/>
</dbReference>